<evidence type="ECO:0000256" key="1">
    <source>
        <dbReference type="ARBA" id="ARBA00004370"/>
    </source>
</evidence>
<dbReference type="OrthoDB" id="2152119at2759"/>
<comment type="subcellular location">
    <subcellularLocation>
        <location evidence="1">Membrane</location>
    </subcellularLocation>
</comment>
<dbReference type="GO" id="GO:0016020">
    <property type="term" value="C:membrane"/>
    <property type="evidence" value="ECO:0007669"/>
    <property type="project" value="UniProtKB-SubCell"/>
</dbReference>
<comment type="similarity">
    <text evidence="2">Belongs to the UPF0057 (PMP3) family.</text>
</comment>
<organism evidence="8 9">
    <name type="scientific">Athelia psychrophila</name>
    <dbReference type="NCBI Taxonomy" id="1759441"/>
    <lineage>
        <taxon>Eukaryota</taxon>
        <taxon>Fungi</taxon>
        <taxon>Dikarya</taxon>
        <taxon>Basidiomycota</taxon>
        <taxon>Agaricomycotina</taxon>
        <taxon>Agaricomycetes</taxon>
        <taxon>Agaricomycetidae</taxon>
        <taxon>Atheliales</taxon>
        <taxon>Atheliaceae</taxon>
        <taxon>Athelia</taxon>
    </lineage>
</organism>
<dbReference type="AlphaFoldDB" id="A0A166AUR8"/>
<feature type="compositionally biased region" description="Polar residues" evidence="6">
    <location>
        <begin position="114"/>
        <end position="132"/>
    </location>
</feature>
<protein>
    <submittedName>
        <fullName evidence="8">Uncharacterized protein</fullName>
    </submittedName>
</protein>
<keyword evidence="3 7" id="KW-0812">Transmembrane</keyword>
<reference evidence="8 9" key="1">
    <citation type="journal article" date="2016" name="Mol. Biol. Evol.">
        <title>Comparative Genomics of Early-Diverging Mushroom-Forming Fungi Provides Insights into the Origins of Lignocellulose Decay Capabilities.</title>
        <authorList>
            <person name="Nagy L.G."/>
            <person name="Riley R."/>
            <person name="Tritt A."/>
            <person name="Adam C."/>
            <person name="Daum C."/>
            <person name="Floudas D."/>
            <person name="Sun H."/>
            <person name="Yadav J.S."/>
            <person name="Pangilinan J."/>
            <person name="Larsson K.H."/>
            <person name="Matsuura K."/>
            <person name="Barry K."/>
            <person name="Labutti K."/>
            <person name="Kuo R."/>
            <person name="Ohm R.A."/>
            <person name="Bhattacharya S.S."/>
            <person name="Shirouzu T."/>
            <person name="Yoshinaga Y."/>
            <person name="Martin F.M."/>
            <person name="Grigoriev I.V."/>
            <person name="Hibbett D.S."/>
        </authorList>
    </citation>
    <scope>NUCLEOTIDE SEQUENCE [LARGE SCALE GENOMIC DNA]</scope>
    <source>
        <strain evidence="8 9">CBS 109695</strain>
    </source>
</reference>
<dbReference type="PANTHER" id="PTHR21659">
    <property type="entry name" value="HYDROPHOBIC PROTEIN RCI2 LOW TEMPERATURE AND SALT RESPONSIVE PROTEIN LTI6 -RELATED"/>
    <property type="match status" value="1"/>
</dbReference>
<dbReference type="Proteomes" id="UP000076532">
    <property type="component" value="Unassembled WGS sequence"/>
</dbReference>
<feature type="transmembrane region" description="Helical" evidence="7">
    <location>
        <begin position="47"/>
        <end position="68"/>
    </location>
</feature>
<gene>
    <name evidence="8" type="ORF">FIBSPDRAFT_755773</name>
</gene>
<feature type="region of interest" description="Disordered" evidence="6">
    <location>
        <begin position="100"/>
        <end position="288"/>
    </location>
</feature>
<dbReference type="STRING" id="436010.A0A166AUR8"/>
<evidence type="ECO:0000256" key="5">
    <source>
        <dbReference type="ARBA" id="ARBA00023136"/>
    </source>
</evidence>
<keyword evidence="4 7" id="KW-1133">Transmembrane helix</keyword>
<keyword evidence="5 7" id="KW-0472">Membrane</keyword>
<proteinExistence type="inferred from homology"/>
<feature type="compositionally biased region" description="Basic and acidic residues" evidence="6">
    <location>
        <begin position="204"/>
        <end position="214"/>
    </location>
</feature>
<evidence type="ECO:0000256" key="2">
    <source>
        <dbReference type="ARBA" id="ARBA00009530"/>
    </source>
</evidence>
<evidence type="ECO:0000313" key="8">
    <source>
        <dbReference type="EMBL" id="KZP11977.1"/>
    </source>
</evidence>
<dbReference type="Pfam" id="PF01679">
    <property type="entry name" value="Pmp3"/>
    <property type="match status" value="1"/>
</dbReference>
<evidence type="ECO:0000256" key="6">
    <source>
        <dbReference type="SAM" id="MobiDB-lite"/>
    </source>
</evidence>
<evidence type="ECO:0000313" key="9">
    <source>
        <dbReference type="Proteomes" id="UP000076532"/>
    </source>
</evidence>
<evidence type="ECO:0000256" key="4">
    <source>
        <dbReference type="ARBA" id="ARBA00022989"/>
    </source>
</evidence>
<accession>A0A166AUR8</accession>
<dbReference type="InterPro" id="IPR000612">
    <property type="entry name" value="PMP3"/>
</dbReference>
<feature type="compositionally biased region" description="Low complexity" evidence="6">
    <location>
        <begin position="183"/>
        <end position="193"/>
    </location>
</feature>
<feature type="transmembrane region" description="Helical" evidence="7">
    <location>
        <begin position="21"/>
        <end position="41"/>
    </location>
</feature>
<sequence>MPPTVPNIKRSDLKPKKHHGYSVVLFVLGTLFPPLAVAARFGFGWDFIINLVLTICGYFPGHFHNFYVQNIRNNKNNARTPKWAQRYGLIDTTKIEKNKKKSQWANRYQDRNPHSTLENQQYEEGQEPSTTVDPEDGPATPTRDPNGGLWRADDESYYGANGDAASKKSSDSGGRWHYPANFDDAAAAAPDSGSSKKKKKKSADKKDRWARTEDAYSISEEAGSKKKKKKRSKTADVEAPDGYNQANASTDFPEDAEGGLYGGGAEPTQRNDAAAAAPAGEDIFAHQF</sequence>
<keyword evidence="9" id="KW-1185">Reference proteome</keyword>
<evidence type="ECO:0000256" key="7">
    <source>
        <dbReference type="SAM" id="Phobius"/>
    </source>
</evidence>
<dbReference type="EMBL" id="KV417654">
    <property type="protein sequence ID" value="KZP11977.1"/>
    <property type="molecule type" value="Genomic_DNA"/>
</dbReference>
<dbReference type="PANTHER" id="PTHR21659:SF85">
    <property type="entry name" value="EXPRESSED PROTEIN"/>
    <property type="match status" value="1"/>
</dbReference>
<name>A0A166AUR8_9AGAM</name>
<evidence type="ECO:0000256" key="3">
    <source>
        <dbReference type="ARBA" id="ARBA00022692"/>
    </source>
</evidence>